<dbReference type="InParanoid" id="D6TLE2"/>
<evidence type="ECO:0000313" key="1">
    <source>
        <dbReference type="EMBL" id="EFH86592.1"/>
    </source>
</evidence>
<name>D6TLE2_KTERA</name>
<accession>D6TLE2</accession>
<dbReference type="OrthoDB" id="172781at2"/>
<dbReference type="Proteomes" id="UP000004508">
    <property type="component" value="Unassembled WGS sequence"/>
</dbReference>
<keyword evidence="2" id="KW-1185">Reference proteome</keyword>
<sequence length="74" mass="8227">MPRNLGMAGHTSPWNASDLQAHLEDEFPIVLIEEDDESIHSTTGFCVDPTCPCHEDPDLIGEVNQMYQEGLLTD</sequence>
<gene>
    <name evidence="1" type="ORF">Krac_7895</name>
</gene>
<reference evidence="1 2" key="1">
    <citation type="journal article" date="2011" name="Stand. Genomic Sci.">
        <title>Non-contiguous finished genome sequence and contextual data of the filamentous soil bacterium Ktedonobacter racemifer type strain (SOSP1-21).</title>
        <authorList>
            <person name="Chang Y.J."/>
            <person name="Land M."/>
            <person name="Hauser L."/>
            <person name="Chertkov O."/>
            <person name="Del Rio T.G."/>
            <person name="Nolan M."/>
            <person name="Copeland A."/>
            <person name="Tice H."/>
            <person name="Cheng J.F."/>
            <person name="Lucas S."/>
            <person name="Han C."/>
            <person name="Goodwin L."/>
            <person name="Pitluck S."/>
            <person name="Ivanova N."/>
            <person name="Ovchinikova G."/>
            <person name="Pati A."/>
            <person name="Chen A."/>
            <person name="Palaniappan K."/>
            <person name="Mavromatis K."/>
            <person name="Liolios K."/>
            <person name="Brettin T."/>
            <person name="Fiebig A."/>
            <person name="Rohde M."/>
            <person name="Abt B."/>
            <person name="Goker M."/>
            <person name="Detter J.C."/>
            <person name="Woyke T."/>
            <person name="Bristow J."/>
            <person name="Eisen J.A."/>
            <person name="Markowitz V."/>
            <person name="Hugenholtz P."/>
            <person name="Kyrpides N.C."/>
            <person name="Klenk H.P."/>
            <person name="Lapidus A."/>
        </authorList>
    </citation>
    <scope>NUCLEOTIDE SEQUENCE [LARGE SCALE GENOMIC DNA]</scope>
    <source>
        <strain evidence="2">DSM 44963</strain>
    </source>
</reference>
<organism evidence="1 2">
    <name type="scientific">Ktedonobacter racemifer DSM 44963</name>
    <dbReference type="NCBI Taxonomy" id="485913"/>
    <lineage>
        <taxon>Bacteria</taxon>
        <taxon>Bacillati</taxon>
        <taxon>Chloroflexota</taxon>
        <taxon>Ktedonobacteria</taxon>
        <taxon>Ktedonobacterales</taxon>
        <taxon>Ktedonobacteraceae</taxon>
        <taxon>Ktedonobacter</taxon>
    </lineage>
</organism>
<dbReference type="AlphaFoldDB" id="D6TLE2"/>
<proteinExistence type="predicted"/>
<dbReference type="EMBL" id="ADVG01000002">
    <property type="protein sequence ID" value="EFH86592.1"/>
    <property type="molecule type" value="Genomic_DNA"/>
</dbReference>
<evidence type="ECO:0000313" key="2">
    <source>
        <dbReference type="Proteomes" id="UP000004508"/>
    </source>
</evidence>
<comment type="caution">
    <text evidence="1">The sequence shown here is derived from an EMBL/GenBank/DDBJ whole genome shotgun (WGS) entry which is preliminary data.</text>
</comment>
<protein>
    <submittedName>
        <fullName evidence="1">Uncharacterized protein</fullName>
    </submittedName>
</protein>
<dbReference type="RefSeq" id="WP_007911045.1">
    <property type="nucleotide sequence ID" value="NZ_ADVG01000002.1"/>
</dbReference>
<dbReference type="STRING" id="485913.Krac_7895"/>